<proteinExistence type="predicted"/>
<keyword evidence="2" id="KW-1185">Reference proteome</keyword>
<dbReference type="OrthoDB" id="8454744at2"/>
<dbReference type="AlphaFoldDB" id="A0A120FPE4"/>
<dbReference type="Proteomes" id="UP000068164">
    <property type="component" value="Unassembled WGS sequence"/>
</dbReference>
<evidence type="ECO:0000313" key="1">
    <source>
        <dbReference type="EMBL" id="KWV56869.1"/>
    </source>
</evidence>
<accession>A0A120FPE4</accession>
<evidence type="ECO:0000313" key="2">
    <source>
        <dbReference type="Proteomes" id="UP000068164"/>
    </source>
</evidence>
<comment type="caution">
    <text evidence="1">The sequence shown here is derived from an EMBL/GenBank/DDBJ whole genome shotgun (WGS) entry which is preliminary data.</text>
</comment>
<sequence length="89" mass="10053">MNILTRDEGTGSEYARIFRLLSAAKDEAQKLKLNNLMHLTNMALLQVVIDWDGIDPERELDVNLEKLIGTKTQVAMKDASENLVLLDCH</sequence>
<organism evidence="1 2">
    <name type="scientific">Rhizobium altiplani</name>
    <dbReference type="NCBI Taxonomy" id="1864509"/>
    <lineage>
        <taxon>Bacteria</taxon>
        <taxon>Pseudomonadati</taxon>
        <taxon>Pseudomonadota</taxon>
        <taxon>Alphaproteobacteria</taxon>
        <taxon>Hyphomicrobiales</taxon>
        <taxon>Rhizobiaceae</taxon>
        <taxon>Rhizobium/Agrobacterium group</taxon>
        <taxon>Rhizobium</taxon>
    </lineage>
</organism>
<name>A0A120FPE4_9HYPH</name>
<dbReference type="RefSeq" id="WP_018858115.1">
    <property type="nucleotide sequence ID" value="NZ_JBBNAS010000535.1"/>
</dbReference>
<dbReference type="EMBL" id="LNCD01000033">
    <property type="protein sequence ID" value="KWV56869.1"/>
    <property type="molecule type" value="Genomic_DNA"/>
</dbReference>
<protein>
    <submittedName>
        <fullName evidence="1">Uncharacterized protein</fullName>
    </submittedName>
</protein>
<reference evidence="1 2" key="1">
    <citation type="submission" date="2015-11" db="EMBL/GenBank/DDBJ databases">
        <title>Draft Genome Sequence of the Strain BR 10423 (Rhizobium sp.) isolated from nodules of Mimosa pudica.</title>
        <authorList>
            <person name="Barauna A.C."/>
            <person name="Zilli J.E."/>
            <person name="Simoes-Araujo J.L."/>
            <person name="Reis V.M."/>
            <person name="James E.K."/>
            <person name="Reis F.B.Jr."/>
            <person name="Rouws L.F."/>
            <person name="Passos S.R."/>
            <person name="Gois S.R."/>
        </authorList>
    </citation>
    <scope>NUCLEOTIDE SEQUENCE [LARGE SCALE GENOMIC DNA]</scope>
    <source>
        <strain evidence="1 2">BR10423</strain>
    </source>
</reference>
<gene>
    <name evidence="1" type="ORF">AS026_32155</name>
</gene>